<dbReference type="EMBL" id="JRYR02000001">
    <property type="protein sequence ID" value="OHX67053.1"/>
    <property type="molecule type" value="Genomic_DNA"/>
</dbReference>
<dbReference type="OrthoDB" id="1465441at2"/>
<feature type="region of interest" description="Disordered" evidence="1">
    <location>
        <begin position="1726"/>
        <end position="1785"/>
    </location>
</feature>
<evidence type="ECO:0000313" key="3">
    <source>
        <dbReference type="Proteomes" id="UP000179797"/>
    </source>
</evidence>
<dbReference type="Proteomes" id="UP000179797">
    <property type="component" value="Unassembled WGS sequence"/>
</dbReference>
<evidence type="ECO:0000256" key="1">
    <source>
        <dbReference type="SAM" id="MobiDB-lite"/>
    </source>
</evidence>
<protein>
    <submittedName>
        <fullName evidence="2">Uncharacterized protein</fullName>
    </submittedName>
</protein>
<dbReference type="RefSeq" id="WP_044224025.1">
    <property type="nucleotide sequence ID" value="NZ_JRYR02000001.1"/>
</dbReference>
<sequence length="1785" mass="203974">MISKFRYILLLFILSIFFTSPDLLGQTKKKKVQEDKNQHFRLFAEYDSFLVDLNLYLHKGVRYGTDSIFDDFESHWENNVIDDNQKKWIYKSTKRLHKNRILYRKQAAAYYNCIIAFLDSGQRLNSQFTRFLEIADTSLLAYSPKITQNFFNKTHLFLDDGYLQKSKYTNIKVNGGEFTFTHKLSSDGAISEEMIVKEVALKEEEAPKEDWFGEDETSENKEEASEESTSNNSQEEEYSWDDSGDSGSSDDYSWDDDSSSSDWGDSNDNNSWDDDSSDWGDSWSGDDSNISHYDEDNDKEEYTEIHKMINDCAVEVAEITAYDPGIAEMPPEEGPMLKITEADLIISTKYDTVLLEKTVGTLLFQSDTLICRGGRFYWENVGFSKDSVWTELPYFCFDTRIAHIEADHAEMYYEGILDTTAIGAFTYKSGHHNKNPEKANYPQFVSYNNTYDWSGLKENIKFKGGFAIKGKNIASKAISGAPSKLTYQSDSGTLFKISSNKAWRFNDDNKVIRSKSSNLTLYYADGDTLTHPSVNMSLSLNDSSENVYFRKTTDIYRFNAFKLSNQKMNVFADAVTMDLQKDSLEFRITGGEKVIPLIVESDDFFQTGFFNRIQGFKKFHPLVMLVTYSRNYRRQCFEMSQVLQKTNINEELFKESLEAMALEGLIEYNPYSNVIQLNDKAYKYYDRYYFASSERRRAQFTARLNYDNLSMNQEEALIERDFDNIAIASLFPDDNSANATLSMDDSSVLTLKKVPYFPISDSLNVYAEPDSAGIQITHDRKIIFGGKFVAGTYIFRGRKFIFNYDSFLIKLAEVDSINFIVEDSVSGKKIESPNPLVETGGTLFINKLFNKSGLLDIEGYPSFSAKSDSSTGGRIFYDRKSVLNNAYDRRIVFELDTFTVDASKIHSDVTFDGVFNSGGIFPTFRDEVSMDQQSGIFTLERETDQDQEWSNPRGWPVYLNPKFLNVKDSIKGKGDFDGTITLNHKGIRGKGELYYLGSEFKSEDFIFYSDSLTTTGTAGIIESEVHPKVTMSTYDMRWFVNRDSMSFKGTHEKPFTVYRDDIKFSGELALVPNEVFGMGEIETADSYNRSSNIHFKKDIYVSRHSKFLIYSGIDGEPSMLGNDVMVLRNIKQNIVNLRTEPNSNTESVLTFPFVQFQTSINKAKWDVNNKNILMNSENNIKGHFISTKPEQDSLLIKGDSAYYDLVNNKLNIIDVDYIDISNIRVLLDSNNRIIHVKQNAEIENLENATIILGKYSELDDKHRIFNANVKLLSRTQLEATGDYLYRNNLGEEKIIRIDRVTEKEYYSNSTQENTLEARAYGAIKQEDPLMFLGGLEYYGKIGLTESKKATRFKDGNVRMSIPNVENKWFSYESRNDDIHGEEDTIAHVIIDKTIKSTDEGLPLITGLYYDNLNYEINNSFISRPEDYRADNIRGLFDIEGRLTFDSKDGTSQHGVYHIKPEAFYKDSEEDKVLTPYLGNFMSYSPDDKKINFQGKFNFISIDNKSKVTPMLAGVDGYAYYGLSETKMKASFAIGGIKPSSSASNNLKTFLSSNSEDAIKVIDEDYNIEELGELNHQITSLFTPSQLEGYLQSKSITSLLSNYLVILDNEIEWSSEYAAFYSTKDEIKLLSTFGEFVNTQIKGFIEVPKEENRDDGGEETDDVVNLFLEGPTGTWYYIRLQNEELSIFSSNKEFNTFLEKQKGLTLSTPELTSAFLERFYANYRDGQMPPSRYTDELDKQLSPEIPEDDFGNDFGGVDDEGSSEEDEDGGSMDEIPVEDEDDGDDF</sequence>
<evidence type="ECO:0000313" key="2">
    <source>
        <dbReference type="EMBL" id="OHX67053.1"/>
    </source>
</evidence>
<gene>
    <name evidence="2" type="ORF">NH26_12205</name>
</gene>
<keyword evidence="3" id="KW-1185">Reference proteome</keyword>
<comment type="caution">
    <text evidence="2">The sequence shown here is derived from an EMBL/GenBank/DDBJ whole genome shotgun (WGS) entry which is preliminary data.</text>
</comment>
<dbReference type="STRING" id="915059.NH26_12205"/>
<proteinExistence type="predicted"/>
<feature type="compositionally biased region" description="Acidic residues" evidence="1">
    <location>
        <begin position="234"/>
        <end position="244"/>
    </location>
</feature>
<feature type="compositionally biased region" description="Low complexity" evidence="1">
    <location>
        <begin position="279"/>
        <end position="288"/>
    </location>
</feature>
<feature type="compositionally biased region" description="Acidic residues" evidence="1">
    <location>
        <begin position="1744"/>
        <end position="1785"/>
    </location>
</feature>
<name>A0A1S1Z1J5_FLAPC</name>
<feature type="region of interest" description="Disordered" evidence="1">
    <location>
        <begin position="205"/>
        <end position="294"/>
    </location>
</feature>
<feature type="compositionally biased region" description="Low complexity" evidence="1">
    <location>
        <begin position="260"/>
        <end position="270"/>
    </location>
</feature>
<organism evidence="2 3">
    <name type="scientific">Flammeovirga pacifica</name>
    <dbReference type="NCBI Taxonomy" id="915059"/>
    <lineage>
        <taxon>Bacteria</taxon>
        <taxon>Pseudomonadati</taxon>
        <taxon>Bacteroidota</taxon>
        <taxon>Cytophagia</taxon>
        <taxon>Cytophagales</taxon>
        <taxon>Flammeovirgaceae</taxon>
        <taxon>Flammeovirga</taxon>
    </lineage>
</organism>
<accession>A0A1S1Z1J5</accession>
<reference evidence="2 3" key="1">
    <citation type="journal article" date="2012" name="Int. J. Syst. Evol. Microbiol.">
        <title>Flammeovirga pacifica sp. nov., isolated from deep-sea sediment.</title>
        <authorList>
            <person name="Xu H."/>
            <person name="Fu Y."/>
            <person name="Yang N."/>
            <person name="Ding Z."/>
            <person name="Lai Q."/>
            <person name="Zeng R."/>
        </authorList>
    </citation>
    <scope>NUCLEOTIDE SEQUENCE [LARGE SCALE GENOMIC DNA]</scope>
    <source>
        <strain evidence="3">DSM 24597 / LMG 26175 / WPAGA1</strain>
    </source>
</reference>